<organism evidence="3 4">
    <name type="scientific">Botrimarina colliarenosi</name>
    <dbReference type="NCBI Taxonomy" id="2528001"/>
    <lineage>
        <taxon>Bacteria</taxon>
        <taxon>Pseudomonadati</taxon>
        <taxon>Planctomycetota</taxon>
        <taxon>Planctomycetia</taxon>
        <taxon>Pirellulales</taxon>
        <taxon>Lacipirellulaceae</taxon>
        <taxon>Botrimarina</taxon>
    </lineage>
</organism>
<feature type="transmembrane region" description="Helical" evidence="1">
    <location>
        <begin position="21"/>
        <end position="47"/>
    </location>
</feature>
<dbReference type="SUPFAM" id="SSF55874">
    <property type="entry name" value="ATPase domain of HSP90 chaperone/DNA topoisomerase II/histidine kinase"/>
    <property type="match status" value="1"/>
</dbReference>
<dbReference type="InterPro" id="IPR036890">
    <property type="entry name" value="HATPase_C_sf"/>
</dbReference>
<dbReference type="AlphaFoldDB" id="A0A5C5ZXS8"/>
<evidence type="ECO:0000313" key="3">
    <source>
        <dbReference type="EMBL" id="TWT91801.1"/>
    </source>
</evidence>
<dbReference type="InterPro" id="IPR050640">
    <property type="entry name" value="Bact_2-comp_sensor_kinase"/>
</dbReference>
<proteinExistence type="predicted"/>
<keyword evidence="1" id="KW-0812">Transmembrane</keyword>
<accession>A0A5C5ZXS8</accession>
<evidence type="ECO:0000259" key="2">
    <source>
        <dbReference type="Pfam" id="PF06580"/>
    </source>
</evidence>
<dbReference type="InterPro" id="IPR010559">
    <property type="entry name" value="Sig_transdc_His_kin_internal"/>
</dbReference>
<evidence type="ECO:0000256" key="1">
    <source>
        <dbReference type="SAM" id="Phobius"/>
    </source>
</evidence>
<sequence>MISFARADRDLEDQPDNKHYLLVLAAIGLVQLARVLGNSCRLFVFMVEETEGNFVPSQWWTALDISSCFWLGIAPLLAMGIVRHKAPFLRSVLVHLALVTAGLLIAGTVVHRVGYAQSVAREQIRGLAPVSSASATRDQQEPSVRTKPIRVRHLQAYEDAPAFPTYGVRYWVGQSVIGLTDYTMMALLGYAVVFFRLSEQRSQQAERLRAMLVQTRHDSLCNRLTHHFLFNTLNMISAQTLTNGRGARTCISQLGELLRASIDSLPKGEVRLDEELRNLDIYLSLQQCRFGDKLEYSIDVEPGLERAFVPAFLLQPLVENSFEHGFRDHSSVARIGVAVRRDDQFCRIEVLDNGADMNADLTLQERYGLGVTRERLDLQYDRAASIRFEPNQPSGLRVSILIPYRTEMEPTACRN</sequence>
<dbReference type="GO" id="GO:0000155">
    <property type="term" value="F:phosphorelay sensor kinase activity"/>
    <property type="evidence" value="ECO:0007669"/>
    <property type="project" value="InterPro"/>
</dbReference>
<protein>
    <submittedName>
        <fullName evidence="3">Sensor histidine kinase YehU</fullName>
        <ecNumber evidence="3">2.7.13.3</ecNumber>
    </submittedName>
</protein>
<feature type="transmembrane region" description="Helical" evidence="1">
    <location>
        <begin position="59"/>
        <end position="80"/>
    </location>
</feature>
<keyword evidence="1" id="KW-0472">Membrane</keyword>
<dbReference type="EMBL" id="SJPR01000014">
    <property type="protein sequence ID" value="TWT91801.1"/>
    <property type="molecule type" value="Genomic_DNA"/>
</dbReference>
<feature type="domain" description="Signal transduction histidine kinase internal region" evidence="2">
    <location>
        <begin position="218"/>
        <end position="294"/>
    </location>
</feature>
<keyword evidence="4" id="KW-1185">Reference proteome</keyword>
<name>A0A5C5ZXS8_9BACT</name>
<dbReference type="Proteomes" id="UP000317421">
    <property type="component" value="Unassembled WGS sequence"/>
</dbReference>
<keyword evidence="3" id="KW-0418">Kinase</keyword>
<keyword evidence="1" id="KW-1133">Transmembrane helix</keyword>
<feature type="transmembrane region" description="Helical" evidence="1">
    <location>
        <begin position="92"/>
        <end position="110"/>
    </location>
</feature>
<dbReference type="GO" id="GO:0016020">
    <property type="term" value="C:membrane"/>
    <property type="evidence" value="ECO:0007669"/>
    <property type="project" value="InterPro"/>
</dbReference>
<comment type="caution">
    <text evidence="3">The sequence shown here is derived from an EMBL/GenBank/DDBJ whole genome shotgun (WGS) entry which is preliminary data.</text>
</comment>
<dbReference type="Pfam" id="PF06580">
    <property type="entry name" value="His_kinase"/>
    <property type="match status" value="1"/>
</dbReference>
<feature type="transmembrane region" description="Helical" evidence="1">
    <location>
        <begin position="176"/>
        <end position="197"/>
    </location>
</feature>
<dbReference type="Gene3D" id="3.30.565.10">
    <property type="entry name" value="Histidine kinase-like ATPase, C-terminal domain"/>
    <property type="match status" value="1"/>
</dbReference>
<reference evidence="3 4" key="1">
    <citation type="submission" date="2019-02" db="EMBL/GenBank/DDBJ databases">
        <title>Deep-cultivation of Planctomycetes and their phenomic and genomic characterization uncovers novel biology.</title>
        <authorList>
            <person name="Wiegand S."/>
            <person name="Jogler M."/>
            <person name="Boedeker C."/>
            <person name="Pinto D."/>
            <person name="Vollmers J."/>
            <person name="Rivas-Marin E."/>
            <person name="Kohn T."/>
            <person name="Peeters S.H."/>
            <person name="Heuer A."/>
            <person name="Rast P."/>
            <person name="Oberbeckmann S."/>
            <person name="Bunk B."/>
            <person name="Jeske O."/>
            <person name="Meyerdierks A."/>
            <person name="Storesund J.E."/>
            <person name="Kallscheuer N."/>
            <person name="Luecker S."/>
            <person name="Lage O.M."/>
            <person name="Pohl T."/>
            <person name="Merkel B.J."/>
            <person name="Hornburger P."/>
            <person name="Mueller R.-W."/>
            <person name="Bruemmer F."/>
            <person name="Labrenz M."/>
            <person name="Spormann A.M."/>
            <person name="Op Den Camp H."/>
            <person name="Overmann J."/>
            <person name="Amann R."/>
            <person name="Jetten M.S.M."/>
            <person name="Mascher T."/>
            <person name="Medema M.H."/>
            <person name="Devos D.P."/>
            <person name="Kaster A.-K."/>
            <person name="Ovreas L."/>
            <person name="Rohde M."/>
            <person name="Galperin M.Y."/>
            <person name="Jogler C."/>
        </authorList>
    </citation>
    <scope>NUCLEOTIDE SEQUENCE [LARGE SCALE GENOMIC DNA]</scope>
    <source>
        <strain evidence="3 4">Pla108</strain>
    </source>
</reference>
<dbReference type="EC" id="2.7.13.3" evidence="3"/>
<dbReference type="PANTHER" id="PTHR34220">
    <property type="entry name" value="SENSOR HISTIDINE KINASE YPDA"/>
    <property type="match status" value="1"/>
</dbReference>
<evidence type="ECO:0000313" key="4">
    <source>
        <dbReference type="Proteomes" id="UP000317421"/>
    </source>
</evidence>
<dbReference type="OrthoDB" id="9776552at2"/>
<dbReference type="PANTHER" id="PTHR34220:SF7">
    <property type="entry name" value="SENSOR HISTIDINE KINASE YPDA"/>
    <property type="match status" value="1"/>
</dbReference>
<gene>
    <name evidence="3" type="primary">yehU</name>
    <name evidence="3" type="ORF">Pla108_41790</name>
</gene>
<keyword evidence="3" id="KW-0808">Transferase</keyword>